<proteinExistence type="inferred from homology"/>
<name>A0A2W2BRC5_9HYPH</name>
<evidence type="ECO:0000256" key="15">
    <source>
        <dbReference type="SAM" id="Phobius"/>
    </source>
</evidence>
<evidence type="ECO:0000256" key="8">
    <source>
        <dbReference type="ARBA" id="ARBA00022840"/>
    </source>
</evidence>
<dbReference type="AlphaFoldDB" id="A0A2W2BRC5"/>
<keyword evidence="7" id="KW-0418">Kinase</keyword>
<dbReference type="FunFam" id="3.40.50.300:FF:000527">
    <property type="entry name" value="Tyrosine-protein kinase etk"/>
    <property type="match status" value="1"/>
</dbReference>
<feature type="domain" description="Polysaccharide chain length determinant N-terminal" evidence="17">
    <location>
        <begin position="52"/>
        <end position="141"/>
    </location>
</feature>
<feature type="coiled-coil region" evidence="13">
    <location>
        <begin position="250"/>
        <end position="277"/>
    </location>
</feature>
<keyword evidence="3" id="KW-1003">Cell membrane</keyword>
<dbReference type="InterPro" id="IPR032807">
    <property type="entry name" value="GNVR"/>
</dbReference>
<feature type="coiled-coil region" evidence="13">
    <location>
        <begin position="324"/>
        <end position="419"/>
    </location>
</feature>
<evidence type="ECO:0000259" key="18">
    <source>
        <dbReference type="Pfam" id="PF13807"/>
    </source>
</evidence>
<dbReference type="Pfam" id="PF13807">
    <property type="entry name" value="GNVR"/>
    <property type="match status" value="1"/>
</dbReference>
<dbReference type="InterPro" id="IPR027417">
    <property type="entry name" value="P-loop_NTPase"/>
</dbReference>
<evidence type="ECO:0000313" key="20">
    <source>
        <dbReference type="Proteomes" id="UP000248795"/>
    </source>
</evidence>
<dbReference type="InterPro" id="IPR005702">
    <property type="entry name" value="Wzc-like_C"/>
</dbReference>
<evidence type="ECO:0000256" key="14">
    <source>
        <dbReference type="SAM" id="MobiDB-lite"/>
    </source>
</evidence>
<evidence type="ECO:0000256" key="4">
    <source>
        <dbReference type="ARBA" id="ARBA00022679"/>
    </source>
</evidence>
<dbReference type="GO" id="GO:0042802">
    <property type="term" value="F:identical protein binding"/>
    <property type="evidence" value="ECO:0007669"/>
    <property type="project" value="UniProtKB-ARBA"/>
</dbReference>
<keyword evidence="13" id="KW-0175">Coiled coil</keyword>
<dbReference type="InterPro" id="IPR003856">
    <property type="entry name" value="LPS_length_determ_N"/>
</dbReference>
<dbReference type="SUPFAM" id="SSF52540">
    <property type="entry name" value="P-loop containing nucleoside triphosphate hydrolases"/>
    <property type="match status" value="1"/>
</dbReference>
<dbReference type="InterPro" id="IPR002586">
    <property type="entry name" value="CobQ/CobB/MinD/ParA_Nub-bd_dom"/>
</dbReference>
<comment type="catalytic activity">
    <reaction evidence="12">
        <text>L-tyrosyl-[protein] + ATP = O-phospho-L-tyrosyl-[protein] + ADP + H(+)</text>
        <dbReference type="Rhea" id="RHEA:10596"/>
        <dbReference type="Rhea" id="RHEA-COMP:10136"/>
        <dbReference type="Rhea" id="RHEA-COMP:20101"/>
        <dbReference type="ChEBI" id="CHEBI:15378"/>
        <dbReference type="ChEBI" id="CHEBI:30616"/>
        <dbReference type="ChEBI" id="CHEBI:46858"/>
        <dbReference type="ChEBI" id="CHEBI:61978"/>
        <dbReference type="ChEBI" id="CHEBI:456216"/>
    </reaction>
</comment>
<evidence type="ECO:0000256" key="7">
    <source>
        <dbReference type="ARBA" id="ARBA00022777"/>
    </source>
</evidence>
<comment type="similarity">
    <text evidence="2">Belongs to the etk/wzc family.</text>
</comment>
<dbReference type="Proteomes" id="UP000248795">
    <property type="component" value="Unassembled WGS sequence"/>
</dbReference>
<evidence type="ECO:0000256" key="5">
    <source>
        <dbReference type="ARBA" id="ARBA00022692"/>
    </source>
</evidence>
<organism evidence="19 20">
    <name type="scientific">Aestuariivirga litoralis</name>
    <dbReference type="NCBI Taxonomy" id="2650924"/>
    <lineage>
        <taxon>Bacteria</taxon>
        <taxon>Pseudomonadati</taxon>
        <taxon>Pseudomonadota</taxon>
        <taxon>Alphaproteobacteria</taxon>
        <taxon>Hyphomicrobiales</taxon>
        <taxon>Aestuariivirgaceae</taxon>
        <taxon>Aestuariivirga</taxon>
    </lineage>
</organism>
<dbReference type="RefSeq" id="WP_111196107.1">
    <property type="nucleotide sequence ID" value="NZ_QKVK01000001.1"/>
</dbReference>
<comment type="caution">
    <text evidence="19">The sequence shown here is derived from an EMBL/GenBank/DDBJ whole genome shotgun (WGS) entry which is preliminary data.</text>
</comment>
<dbReference type="Gene3D" id="3.40.50.300">
    <property type="entry name" value="P-loop containing nucleotide triphosphate hydrolases"/>
    <property type="match status" value="1"/>
</dbReference>
<comment type="subcellular location">
    <subcellularLocation>
        <location evidence="1">Cell membrane</location>
        <topology evidence="1">Multi-pass membrane protein</topology>
    </subcellularLocation>
</comment>
<accession>A0A2W2BRC5</accession>
<keyword evidence="5 15" id="KW-0812">Transmembrane</keyword>
<keyword evidence="6" id="KW-0547">Nucleotide-binding</keyword>
<protein>
    <recommendedName>
        <fullName evidence="21">Capsular biosynthesis protein</fullName>
    </recommendedName>
</protein>
<evidence type="ECO:0000256" key="2">
    <source>
        <dbReference type="ARBA" id="ARBA00008883"/>
    </source>
</evidence>
<keyword evidence="10 15" id="KW-0472">Membrane</keyword>
<sequence>MNQVPQIPDNSRRDEGGRRAMQAADAARDTRLDVYQEPQGYGPYGDEDTKAFDVFKYLRIVTKYKWLIAGIALAVFAVTAVSTFMTTPIYKATASIQIDREATKVLDKGDVGNEESGGEDFYNTQYQLLQSRTLAERVAAALALANDKEFNAAVAPSLVTLLKGKLLALIFSDDKADAEAEAQASSDRNREAASRLLDGLEVQPVRGSRIVNVSFSHPDPAVAQRIANGYAEVFITDNLDRRFEASAYARKFLEERLAQLKAKLEETEKQVVQYADEKGIITVGDGKTVVDADIAAINTKLTEARYEKMRLELVWQRVENADGLEIAEIRNNETVQENRKLRSELSAQYQQKLNVFKPSYPEMVQLRSQISELDEQLAQAVRSVKADIKSSYEAARVSVAMLEAELQKTKDTLVEQRNRSIQYNILQREVDTNRQLYDGLLQRYKEIGVAGGIGTNNVSFVDKADRPNNPAYPKIPRNLLIGLLAGLVLGCMVAYGLDFLDETFKVPEDVEKETGLPVIGVVPLPKAGMTLDESLRDHRSPISEAYRSLRTSLQFSTPQGLPTSLMITSSNPSEGKSTTAIGIADTFGKMGMKVLLIDSDLRKSSLHKRLQLRNERGLSNYLIGGIEAADTLQVTPMQNVFAITSGPLPPNPAELLSGPRMADLVRAAGDAYDIVIVDGPPIIGLADAPLLAGATQATLLLVSANSTRKRTFRIAVRRMQVVRANIIGTVLNKFDRKEAGYGYGYGYGDSDYEYYGYGQPKQLPSQNS</sequence>
<evidence type="ECO:0000256" key="9">
    <source>
        <dbReference type="ARBA" id="ARBA00022989"/>
    </source>
</evidence>
<gene>
    <name evidence="19" type="ORF">DK847_02995</name>
</gene>
<dbReference type="GO" id="GO:0005524">
    <property type="term" value="F:ATP binding"/>
    <property type="evidence" value="ECO:0007669"/>
    <property type="project" value="UniProtKB-KW"/>
</dbReference>
<keyword evidence="11" id="KW-0829">Tyrosine-protein kinase</keyword>
<dbReference type="InterPro" id="IPR050445">
    <property type="entry name" value="Bact_polysacc_biosynth/exp"/>
</dbReference>
<keyword evidence="8" id="KW-0067">ATP-binding</keyword>
<dbReference type="GO" id="GO:0005886">
    <property type="term" value="C:plasma membrane"/>
    <property type="evidence" value="ECO:0007669"/>
    <property type="project" value="UniProtKB-SubCell"/>
</dbReference>
<feature type="domain" description="CobQ/CobB/MinD/ParA nucleotide binding" evidence="16">
    <location>
        <begin position="566"/>
        <end position="737"/>
    </location>
</feature>
<dbReference type="EMBL" id="QKVK01000001">
    <property type="protein sequence ID" value="PZF78779.1"/>
    <property type="molecule type" value="Genomic_DNA"/>
</dbReference>
<evidence type="ECO:0000256" key="1">
    <source>
        <dbReference type="ARBA" id="ARBA00004651"/>
    </source>
</evidence>
<keyword evidence="9 15" id="KW-1133">Transmembrane helix</keyword>
<evidence type="ECO:0000256" key="3">
    <source>
        <dbReference type="ARBA" id="ARBA00022475"/>
    </source>
</evidence>
<evidence type="ECO:0000259" key="17">
    <source>
        <dbReference type="Pfam" id="PF02706"/>
    </source>
</evidence>
<evidence type="ECO:0000259" key="16">
    <source>
        <dbReference type="Pfam" id="PF01656"/>
    </source>
</evidence>
<evidence type="ECO:0000256" key="11">
    <source>
        <dbReference type="ARBA" id="ARBA00023137"/>
    </source>
</evidence>
<dbReference type="GO" id="GO:0004715">
    <property type="term" value="F:non-membrane spanning protein tyrosine kinase activity"/>
    <property type="evidence" value="ECO:0007669"/>
    <property type="project" value="UniProtKB-EC"/>
</dbReference>
<dbReference type="Pfam" id="PF01656">
    <property type="entry name" value="CbiA"/>
    <property type="match status" value="1"/>
</dbReference>
<evidence type="ECO:0008006" key="21">
    <source>
        <dbReference type="Google" id="ProtNLM"/>
    </source>
</evidence>
<evidence type="ECO:0000256" key="13">
    <source>
        <dbReference type="SAM" id="Coils"/>
    </source>
</evidence>
<reference evidence="20" key="1">
    <citation type="submission" date="2018-06" db="EMBL/GenBank/DDBJ databases">
        <title>Aestuariibacter litoralis strain KCTC 52945T.</title>
        <authorList>
            <person name="Li X."/>
            <person name="Salam N."/>
            <person name="Li J.-L."/>
            <person name="Chen Y.-M."/>
            <person name="Yang Z.-W."/>
            <person name="Zhang L.-Y."/>
            <person name="Han M.-X."/>
            <person name="Xiao M."/>
            <person name="Li W.-J."/>
        </authorList>
    </citation>
    <scope>NUCLEOTIDE SEQUENCE [LARGE SCALE GENOMIC DNA]</scope>
    <source>
        <strain evidence="20">KCTC 52945</strain>
    </source>
</reference>
<dbReference type="PANTHER" id="PTHR32309">
    <property type="entry name" value="TYROSINE-PROTEIN KINASE"/>
    <property type="match status" value="1"/>
</dbReference>
<evidence type="ECO:0000256" key="6">
    <source>
        <dbReference type="ARBA" id="ARBA00022741"/>
    </source>
</evidence>
<feature type="transmembrane region" description="Helical" evidence="15">
    <location>
        <begin position="66"/>
        <end position="90"/>
    </location>
</feature>
<evidence type="ECO:0000256" key="10">
    <source>
        <dbReference type="ARBA" id="ARBA00023136"/>
    </source>
</evidence>
<dbReference type="NCBIfam" id="TIGR01007">
    <property type="entry name" value="eps_fam"/>
    <property type="match status" value="1"/>
</dbReference>
<keyword evidence="4" id="KW-0808">Transferase</keyword>
<feature type="domain" description="Tyrosine-protein kinase G-rich" evidence="18">
    <location>
        <begin position="426"/>
        <end position="494"/>
    </location>
</feature>
<feature type="region of interest" description="Disordered" evidence="14">
    <location>
        <begin position="1"/>
        <end position="21"/>
    </location>
</feature>
<evidence type="ECO:0000313" key="19">
    <source>
        <dbReference type="EMBL" id="PZF78779.1"/>
    </source>
</evidence>
<dbReference type="CDD" id="cd05387">
    <property type="entry name" value="BY-kinase"/>
    <property type="match status" value="1"/>
</dbReference>
<evidence type="ECO:0000256" key="12">
    <source>
        <dbReference type="ARBA" id="ARBA00053015"/>
    </source>
</evidence>
<keyword evidence="20" id="KW-1185">Reference proteome</keyword>
<dbReference type="PANTHER" id="PTHR32309:SF13">
    <property type="entry name" value="FERRIC ENTEROBACTIN TRANSPORT PROTEIN FEPE"/>
    <property type="match status" value="1"/>
</dbReference>
<dbReference type="Pfam" id="PF02706">
    <property type="entry name" value="Wzz"/>
    <property type="match status" value="1"/>
</dbReference>